<evidence type="ECO:0000313" key="9">
    <source>
        <dbReference type="Proteomes" id="UP000646244"/>
    </source>
</evidence>
<evidence type="ECO:0000256" key="5">
    <source>
        <dbReference type="ARBA" id="ARBA00041564"/>
    </source>
</evidence>
<feature type="region of interest" description="Disordered" evidence="6">
    <location>
        <begin position="1"/>
        <end position="32"/>
    </location>
</feature>
<dbReference type="NCBIfam" id="TIGR00543">
    <property type="entry name" value="isochor_syn"/>
    <property type="match status" value="1"/>
</dbReference>
<dbReference type="EMBL" id="BMVB01000010">
    <property type="protein sequence ID" value="GHC54957.1"/>
    <property type="molecule type" value="Genomic_DNA"/>
</dbReference>
<comment type="caution">
    <text evidence="8">The sequence shown here is derived from an EMBL/GenBank/DDBJ whole genome shotgun (WGS) entry which is preliminary data.</text>
</comment>
<evidence type="ECO:0000256" key="3">
    <source>
        <dbReference type="ARBA" id="ARBA00012824"/>
    </source>
</evidence>
<proteinExistence type="inferred from homology"/>
<organism evidence="8 9">
    <name type="scientific">Streptomyces cinnamoneus</name>
    <name type="common">Streptoverticillium cinnamoneum</name>
    <dbReference type="NCBI Taxonomy" id="53446"/>
    <lineage>
        <taxon>Bacteria</taxon>
        <taxon>Bacillati</taxon>
        <taxon>Actinomycetota</taxon>
        <taxon>Actinomycetes</taxon>
        <taxon>Kitasatosporales</taxon>
        <taxon>Streptomycetaceae</taxon>
        <taxon>Streptomyces</taxon>
        <taxon>Streptomyces cinnamoneus group</taxon>
    </lineage>
</organism>
<dbReference type="AlphaFoldDB" id="A0A918WKW8"/>
<evidence type="ECO:0000256" key="1">
    <source>
        <dbReference type="ARBA" id="ARBA00000799"/>
    </source>
</evidence>
<keyword evidence="4" id="KW-0413">Isomerase</keyword>
<dbReference type="Pfam" id="PF00425">
    <property type="entry name" value="Chorismate_bind"/>
    <property type="match status" value="1"/>
</dbReference>
<dbReference type="InterPro" id="IPR005801">
    <property type="entry name" value="ADC_synthase"/>
</dbReference>
<evidence type="ECO:0000256" key="6">
    <source>
        <dbReference type="SAM" id="MobiDB-lite"/>
    </source>
</evidence>
<dbReference type="InterPro" id="IPR015890">
    <property type="entry name" value="Chorismate_C"/>
</dbReference>
<evidence type="ECO:0000259" key="7">
    <source>
        <dbReference type="Pfam" id="PF00425"/>
    </source>
</evidence>
<feature type="domain" description="Chorismate-utilising enzyme C-terminal" evidence="7">
    <location>
        <begin position="151"/>
        <end position="405"/>
    </location>
</feature>
<protein>
    <recommendedName>
        <fullName evidence="3">isochorismate synthase</fullName>
        <ecNumber evidence="3">5.4.4.2</ecNumber>
    </recommendedName>
    <alternativeName>
        <fullName evidence="5">Isochorismate mutase</fullName>
    </alternativeName>
</protein>
<comment type="catalytic activity">
    <reaction evidence="1">
        <text>chorismate = isochorismate</text>
        <dbReference type="Rhea" id="RHEA:18985"/>
        <dbReference type="ChEBI" id="CHEBI:29748"/>
        <dbReference type="ChEBI" id="CHEBI:29780"/>
        <dbReference type="EC" id="5.4.4.2"/>
    </reaction>
</comment>
<dbReference type="GO" id="GO:0009697">
    <property type="term" value="P:salicylic acid biosynthetic process"/>
    <property type="evidence" value="ECO:0007669"/>
    <property type="project" value="TreeGrafter"/>
</dbReference>
<evidence type="ECO:0000256" key="2">
    <source>
        <dbReference type="ARBA" id="ARBA00005297"/>
    </source>
</evidence>
<dbReference type="GO" id="GO:0008909">
    <property type="term" value="F:isochorismate synthase activity"/>
    <property type="evidence" value="ECO:0007669"/>
    <property type="project" value="UniProtKB-EC"/>
</dbReference>
<evidence type="ECO:0000313" key="8">
    <source>
        <dbReference type="EMBL" id="GHC54957.1"/>
    </source>
</evidence>
<dbReference type="SUPFAM" id="SSF56322">
    <property type="entry name" value="ADC synthase"/>
    <property type="match status" value="1"/>
</dbReference>
<dbReference type="Proteomes" id="UP000646244">
    <property type="component" value="Unassembled WGS sequence"/>
</dbReference>
<dbReference type="PANTHER" id="PTHR42839">
    <property type="entry name" value="ISOCHORISMATE SYNTHASE ENTC"/>
    <property type="match status" value="1"/>
</dbReference>
<dbReference type="PANTHER" id="PTHR42839:SF2">
    <property type="entry name" value="ISOCHORISMATE SYNTHASE ENTC"/>
    <property type="match status" value="1"/>
</dbReference>
<accession>A0A918WKW8</accession>
<dbReference type="NCBIfam" id="NF005380">
    <property type="entry name" value="PRK06923.1"/>
    <property type="match status" value="1"/>
</dbReference>
<reference evidence="8" key="2">
    <citation type="submission" date="2020-09" db="EMBL/GenBank/DDBJ databases">
        <authorList>
            <person name="Sun Q."/>
            <person name="Ohkuma M."/>
        </authorList>
    </citation>
    <scope>NUCLEOTIDE SEQUENCE</scope>
    <source>
        <strain evidence="8">JCM 4633</strain>
    </source>
</reference>
<evidence type="ECO:0000256" key="4">
    <source>
        <dbReference type="ARBA" id="ARBA00023235"/>
    </source>
</evidence>
<sequence>MTTVHHVAGRPSESGVRPDGRPAAQGVQPADPTATVGAATSLLDAYEPGRARFFSSPTRTLLAHGVRAEVPHGEAPLHWRVTRTLDAELLAGNPAPVVIGAVPFDHAAPAALAVPEAVRWAPALAQDPLVALPADAPAAADWDVRPVPEPAGYGRAVAEAVRRMRRGEFSKVVLARTLELRSSRDLDLPTLLQRLARRDPTGYTFAVPSGPRRTLLGASPELLVSRRGGRIVANPLAGSTPRSADLAEDVRRAAALLESAKDLHEHAVVVDAVREALAPYCRTLDVPVRPTLVRTATMWHLSTTVVGAPADPAVSALELACALHPTPAVCGTPTATARSVIGELEPFDRGAYTGMVGWSDASGDGEWVVTIRCAEAEGRTLRLFAGAGVVEQSSPEAETAETAAKFQTFLQAVGVDQ</sequence>
<dbReference type="InterPro" id="IPR004561">
    <property type="entry name" value="IsoChor_synthase"/>
</dbReference>
<dbReference type="Gene3D" id="3.60.120.10">
    <property type="entry name" value="Anthranilate synthase"/>
    <property type="match status" value="1"/>
</dbReference>
<gene>
    <name evidence="8" type="primary">dhbC</name>
    <name evidence="8" type="ORF">GCM10010507_34090</name>
</gene>
<name>A0A918WKW8_STRCJ</name>
<reference evidence="8" key="1">
    <citation type="journal article" date="2014" name="Int. J. Syst. Evol. Microbiol.">
        <title>Complete genome sequence of Corynebacterium casei LMG S-19264T (=DSM 44701T), isolated from a smear-ripened cheese.</title>
        <authorList>
            <consortium name="US DOE Joint Genome Institute (JGI-PGF)"/>
            <person name="Walter F."/>
            <person name="Albersmeier A."/>
            <person name="Kalinowski J."/>
            <person name="Ruckert C."/>
        </authorList>
    </citation>
    <scope>NUCLEOTIDE SEQUENCE</scope>
    <source>
        <strain evidence="8">JCM 4633</strain>
    </source>
</reference>
<dbReference type="EC" id="5.4.4.2" evidence="3"/>
<comment type="similarity">
    <text evidence="2">Belongs to the isochorismate synthase family.</text>
</comment>